<feature type="transmembrane region" description="Helical" evidence="1">
    <location>
        <begin position="321"/>
        <end position="341"/>
    </location>
</feature>
<dbReference type="Pfam" id="PF14897">
    <property type="entry name" value="EpsG"/>
    <property type="match status" value="1"/>
</dbReference>
<feature type="transmembrane region" description="Helical" evidence="1">
    <location>
        <begin position="134"/>
        <end position="152"/>
    </location>
</feature>
<keyword evidence="1" id="KW-0812">Transmembrane</keyword>
<evidence type="ECO:0000313" key="2">
    <source>
        <dbReference type="EMBL" id="AMO93791.1"/>
    </source>
</evidence>
<evidence type="ECO:0000313" key="3">
    <source>
        <dbReference type="Proteomes" id="UP000072421"/>
    </source>
</evidence>
<feature type="transmembrane region" description="Helical" evidence="1">
    <location>
        <begin position="298"/>
        <end position="314"/>
    </location>
</feature>
<dbReference type="InterPro" id="IPR049458">
    <property type="entry name" value="EpsG-like"/>
</dbReference>
<gene>
    <name evidence="2" type="ORF">CFter6_1073</name>
</gene>
<dbReference type="RefSeq" id="WP_082814601.1">
    <property type="nucleotide sequence ID" value="NZ_CP013232.1"/>
</dbReference>
<organism evidence="2">
    <name type="scientific">Collimonas fungivorans</name>
    <dbReference type="NCBI Taxonomy" id="158899"/>
    <lineage>
        <taxon>Bacteria</taxon>
        <taxon>Pseudomonadati</taxon>
        <taxon>Pseudomonadota</taxon>
        <taxon>Betaproteobacteria</taxon>
        <taxon>Burkholderiales</taxon>
        <taxon>Oxalobacteraceae</taxon>
        <taxon>Collimonas</taxon>
    </lineage>
</organism>
<keyword evidence="1" id="KW-1133">Transmembrane helix</keyword>
<dbReference type="AlphaFoldDB" id="A0A127P8P9"/>
<keyword evidence="1" id="KW-0472">Membrane</keyword>
<accession>A0A127P8P9</accession>
<feature type="transmembrane region" description="Helical" evidence="1">
    <location>
        <begin position="239"/>
        <end position="260"/>
    </location>
</feature>
<protein>
    <submittedName>
        <fullName evidence="2">Putative membrane protein</fullName>
    </submittedName>
</protein>
<feature type="transmembrane region" description="Helical" evidence="1">
    <location>
        <begin position="186"/>
        <end position="204"/>
    </location>
</feature>
<feature type="transmembrane region" description="Helical" evidence="1">
    <location>
        <begin position="21"/>
        <end position="39"/>
    </location>
</feature>
<feature type="transmembrane region" description="Helical" evidence="1">
    <location>
        <begin position="159"/>
        <end position="180"/>
    </location>
</feature>
<dbReference type="Proteomes" id="UP000072421">
    <property type="component" value="Chromosome"/>
</dbReference>
<feature type="transmembrane region" description="Helical" evidence="1">
    <location>
        <begin position="107"/>
        <end position="128"/>
    </location>
</feature>
<name>A0A127P8P9_9BURK</name>
<dbReference type="PATRIC" id="fig|158899.10.peg.1083"/>
<proteinExistence type="predicted"/>
<dbReference type="EMBL" id="CP013232">
    <property type="protein sequence ID" value="AMO93791.1"/>
    <property type="molecule type" value="Genomic_DNA"/>
</dbReference>
<evidence type="ECO:0000256" key="1">
    <source>
        <dbReference type="SAM" id="Phobius"/>
    </source>
</evidence>
<sequence length="347" mass="40070">MIIYWCIWALSAFNCILQKRISKFWVFIFLFFLALLVGFRGSEVDKDYPQYLKYIEIIESGGFFSIGKTYAGYFFDFISYVALNLGWTGFVFMFYAGTSIYLKTKLFYMKGNDFSSYILIYCGLFLYLHEFTQIRVGLAIAFAYLAIYYLCIDDKKKSFLCFAVSVFIHPSALVLGVFYILRKERFNGLIWFFLLCVSMLAAYFDALHYVILSVAQIFNISIINLYIDILNDGAQNDINVYGIFPLLNAVLAGICCFYFHEKKIDSFNNFSIKSYLLSSISWFLLSPIPVLAGRTSQVFLFAAVFCIPLLGRAISKKYGMLLTFTYSLLSFIAFLYVGSLLNDYQYQ</sequence>
<feature type="transmembrane region" description="Helical" evidence="1">
    <location>
        <begin position="77"/>
        <end position="95"/>
    </location>
</feature>
<feature type="transmembrane region" description="Helical" evidence="1">
    <location>
        <begin position="272"/>
        <end position="292"/>
    </location>
</feature>
<reference evidence="2 3" key="1">
    <citation type="submission" date="2015-11" db="EMBL/GenBank/DDBJ databases">
        <title>Exploring the genomic traits of fungus-feeding bacterial genus Collimonas.</title>
        <authorList>
            <person name="Song C."/>
            <person name="Schmidt R."/>
            <person name="de Jager V."/>
            <person name="Krzyzanowska D."/>
            <person name="Jongedijk E."/>
            <person name="Cankar K."/>
            <person name="Beekwilder J."/>
            <person name="van Veen A."/>
            <person name="de Boer W."/>
            <person name="van Veen J.A."/>
            <person name="Garbeva P."/>
        </authorList>
    </citation>
    <scope>NUCLEOTIDE SEQUENCE [LARGE SCALE GENOMIC DNA]</scope>
    <source>
        <strain evidence="2 3">Ter6</strain>
    </source>
</reference>